<feature type="transmembrane region" description="Helical" evidence="7">
    <location>
        <begin position="225"/>
        <end position="246"/>
    </location>
</feature>
<keyword evidence="2 7" id="KW-0813">Transport</keyword>
<dbReference type="AlphaFoldDB" id="F0SXX3"/>
<keyword evidence="3" id="KW-1003">Cell membrane</keyword>
<protein>
    <submittedName>
        <fullName evidence="9">Binding-protein-dependent transport systems inner membrane component</fullName>
    </submittedName>
</protein>
<dbReference type="KEGG" id="sgy:Sgly_2763"/>
<dbReference type="SUPFAM" id="SSF161098">
    <property type="entry name" value="MetI-like"/>
    <property type="match status" value="1"/>
</dbReference>
<dbReference type="PANTHER" id="PTHR30151">
    <property type="entry name" value="ALKANE SULFONATE ABC TRANSPORTER-RELATED, MEMBRANE SUBUNIT"/>
    <property type="match status" value="1"/>
</dbReference>
<gene>
    <name evidence="9" type="ordered locus">Sgly_2763</name>
</gene>
<reference evidence="9 10" key="1">
    <citation type="journal article" date="2011" name="Stand. Genomic Sci.">
        <title>Complete genome sequence of Syntrophobotulus glycolicus type strain (FlGlyR).</title>
        <authorList>
            <person name="Han C."/>
            <person name="Mwirichia R."/>
            <person name="Chertkov O."/>
            <person name="Held B."/>
            <person name="Lapidus A."/>
            <person name="Nolan M."/>
            <person name="Lucas S."/>
            <person name="Hammon N."/>
            <person name="Deshpande S."/>
            <person name="Cheng J.F."/>
            <person name="Tapia R."/>
            <person name="Goodwin L."/>
            <person name="Pitluck S."/>
            <person name="Huntemann M."/>
            <person name="Liolios K."/>
            <person name="Ivanova N."/>
            <person name="Pagani I."/>
            <person name="Mavromatis K."/>
            <person name="Ovchinikova G."/>
            <person name="Pati A."/>
            <person name="Chen A."/>
            <person name="Palaniappan K."/>
            <person name="Land M."/>
            <person name="Hauser L."/>
            <person name="Brambilla E.M."/>
            <person name="Rohde M."/>
            <person name="Spring S."/>
            <person name="Sikorski J."/>
            <person name="Goker M."/>
            <person name="Woyke T."/>
            <person name="Bristow J."/>
            <person name="Eisen J.A."/>
            <person name="Markowitz V."/>
            <person name="Hugenholtz P."/>
            <person name="Kyrpides N.C."/>
            <person name="Klenk H.P."/>
            <person name="Detter J.C."/>
        </authorList>
    </citation>
    <scope>NUCLEOTIDE SEQUENCE [LARGE SCALE GENOMIC DNA]</scope>
    <source>
        <strain evidence="10">DSM 8271 / FlGlyR</strain>
    </source>
</reference>
<evidence type="ECO:0000313" key="9">
    <source>
        <dbReference type="EMBL" id="ADY57034.1"/>
    </source>
</evidence>
<dbReference type="STRING" id="645991.Sgly_2763"/>
<dbReference type="RefSeq" id="WP_013625854.1">
    <property type="nucleotide sequence ID" value="NC_015172.1"/>
</dbReference>
<dbReference type="Gene3D" id="1.10.3720.10">
    <property type="entry name" value="MetI-like"/>
    <property type="match status" value="1"/>
</dbReference>
<keyword evidence="5 7" id="KW-1133">Transmembrane helix</keyword>
<keyword evidence="10" id="KW-1185">Reference proteome</keyword>
<dbReference type="HOGENOM" id="CLU_046113_1_3_9"/>
<feature type="transmembrane region" description="Helical" evidence="7">
    <location>
        <begin position="194"/>
        <end position="213"/>
    </location>
</feature>
<dbReference type="OrthoDB" id="9804353at2"/>
<keyword evidence="6 7" id="KW-0472">Membrane</keyword>
<proteinExistence type="inferred from homology"/>
<feature type="transmembrane region" description="Helical" evidence="7">
    <location>
        <begin position="169"/>
        <end position="188"/>
    </location>
</feature>
<comment type="subcellular location">
    <subcellularLocation>
        <location evidence="1 7">Cell membrane</location>
        <topology evidence="1 7">Multi-pass membrane protein</topology>
    </subcellularLocation>
</comment>
<evidence type="ECO:0000256" key="2">
    <source>
        <dbReference type="ARBA" id="ARBA00022448"/>
    </source>
</evidence>
<sequence>MELTKKKIGFLFNKYIGMAIFLLLWQIAPSLGWLDQQFVPSLSVVLQSVGELWVKGGLFTHIMVSLWRTLNGLIAGTLIALPLGFILGRWFPSLREALNPLFRLLGQVNPFSLMPVFILFFGIGESAKIAVIAWVCVWPVLFHTLNGVKTVDPVLIKTAAAMNASRKELLIKVLLPAAAPSVFSGIRVGVEMSFFMLIAAEMIGASAGLGWLMHNSAMNYHIPRIYAASLCIVILGVILNRCLYFLQNRVFFWKEAYDVFHLNIGTKKPKHLNRMQTTVLVLAVLAVLAVGAQQVKKANDELNSVENHDHLQMYRGGSSF</sequence>
<evidence type="ECO:0000256" key="4">
    <source>
        <dbReference type="ARBA" id="ARBA00022692"/>
    </source>
</evidence>
<dbReference type="CDD" id="cd06261">
    <property type="entry name" value="TM_PBP2"/>
    <property type="match status" value="1"/>
</dbReference>
<feature type="transmembrane region" description="Helical" evidence="7">
    <location>
        <begin position="12"/>
        <end position="34"/>
    </location>
</feature>
<feature type="domain" description="ABC transmembrane type-1" evidence="8">
    <location>
        <begin position="62"/>
        <end position="243"/>
    </location>
</feature>
<reference evidence="10" key="2">
    <citation type="submission" date="2011-02" db="EMBL/GenBank/DDBJ databases">
        <title>The complete genome of Syntrophobotulus glycolicus DSM 8271.</title>
        <authorList>
            <person name="Lucas S."/>
            <person name="Copeland A."/>
            <person name="Lapidus A."/>
            <person name="Bruce D."/>
            <person name="Goodwin L."/>
            <person name="Pitluck S."/>
            <person name="Kyrpides N."/>
            <person name="Mavromatis K."/>
            <person name="Pagani I."/>
            <person name="Ivanova N."/>
            <person name="Mikhailova N."/>
            <person name="Chertkov O."/>
            <person name="Held B."/>
            <person name="Detter J.C."/>
            <person name="Tapia R."/>
            <person name="Han C."/>
            <person name="Land M."/>
            <person name="Hauser L."/>
            <person name="Markowitz V."/>
            <person name="Cheng J.-F."/>
            <person name="Hugenholtz P."/>
            <person name="Woyke T."/>
            <person name="Wu D."/>
            <person name="Spring S."/>
            <person name="Schroeder M."/>
            <person name="Brambilla E."/>
            <person name="Klenk H.-P."/>
            <person name="Eisen J.A."/>
        </authorList>
    </citation>
    <scope>NUCLEOTIDE SEQUENCE [LARGE SCALE GENOMIC DNA]</scope>
    <source>
        <strain evidence="10">DSM 8271 / FlGlyR</strain>
    </source>
</reference>
<feature type="transmembrane region" description="Helical" evidence="7">
    <location>
        <begin position="129"/>
        <end position="148"/>
    </location>
</feature>
<evidence type="ECO:0000256" key="1">
    <source>
        <dbReference type="ARBA" id="ARBA00004651"/>
    </source>
</evidence>
<dbReference type="EMBL" id="CP002547">
    <property type="protein sequence ID" value="ADY57034.1"/>
    <property type="molecule type" value="Genomic_DNA"/>
</dbReference>
<feature type="transmembrane region" description="Helical" evidence="7">
    <location>
        <begin position="275"/>
        <end position="292"/>
    </location>
</feature>
<name>F0SXX3_SYNGF</name>
<evidence type="ECO:0000256" key="6">
    <source>
        <dbReference type="ARBA" id="ARBA00023136"/>
    </source>
</evidence>
<evidence type="ECO:0000313" key="10">
    <source>
        <dbReference type="Proteomes" id="UP000007488"/>
    </source>
</evidence>
<dbReference type="PANTHER" id="PTHR30151:SF0">
    <property type="entry name" value="ABC TRANSPORTER PERMEASE PROTEIN MJ0413-RELATED"/>
    <property type="match status" value="1"/>
</dbReference>
<comment type="similarity">
    <text evidence="7">Belongs to the binding-protein-dependent transport system permease family.</text>
</comment>
<evidence type="ECO:0000256" key="3">
    <source>
        <dbReference type="ARBA" id="ARBA00022475"/>
    </source>
</evidence>
<dbReference type="GO" id="GO:0005886">
    <property type="term" value="C:plasma membrane"/>
    <property type="evidence" value="ECO:0007669"/>
    <property type="project" value="UniProtKB-SubCell"/>
</dbReference>
<accession>F0SXX3</accession>
<organism evidence="9 10">
    <name type="scientific">Syntrophobotulus glycolicus (strain DSM 8271 / FlGlyR)</name>
    <dbReference type="NCBI Taxonomy" id="645991"/>
    <lineage>
        <taxon>Bacteria</taxon>
        <taxon>Bacillati</taxon>
        <taxon>Bacillota</taxon>
        <taxon>Clostridia</taxon>
        <taxon>Eubacteriales</taxon>
        <taxon>Desulfitobacteriaceae</taxon>
        <taxon>Syntrophobotulus</taxon>
    </lineage>
</organism>
<evidence type="ECO:0000256" key="5">
    <source>
        <dbReference type="ARBA" id="ARBA00022989"/>
    </source>
</evidence>
<dbReference type="InterPro" id="IPR000515">
    <property type="entry name" value="MetI-like"/>
</dbReference>
<feature type="transmembrane region" description="Helical" evidence="7">
    <location>
        <begin position="73"/>
        <end position="92"/>
    </location>
</feature>
<dbReference type="Proteomes" id="UP000007488">
    <property type="component" value="Chromosome"/>
</dbReference>
<dbReference type="InterPro" id="IPR035906">
    <property type="entry name" value="MetI-like_sf"/>
</dbReference>
<dbReference type="eggNOG" id="COG0600">
    <property type="taxonomic scope" value="Bacteria"/>
</dbReference>
<keyword evidence="4 7" id="KW-0812">Transmembrane</keyword>
<dbReference type="GO" id="GO:0055085">
    <property type="term" value="P:transmembrane transport"/>
    <property type="evidence" value="ECO:0007669"/>
    <property type="project" value="InterPro"/>
</dbReference>
<dbReference type="Pfam" id="PF00528">
    <property type="entry name" value="BPD_transp_1"/>
    <property type="match status" value="1"/>
</dbReference>
<evidence type="ECO:0000259" key="8">
    <source>
        <dbReference type="PROSITE" id="PS50928"/>
    </source>
</evidence>
<evidence type="ECO:0000256" key="7">
    <source>
        <dbReference type="RuleBase" id="RU363032"/>
    </source>
</evidence>
<dbReference type="PROSITE" id="PS50928">
    <property type="entry name" value="ABC_TM1"/>
    <property type="match status" value="1"/>
</dbReference>
<feature type="transmembrane region" description="Helical" evidence="7">
    <location>
        <begin position="104"/>
        <end position="123"/>
    </location>
</feature>